<feature type="transmembrane region" description="Helical" evidence="1">
    <location>
        <begin position="150"/>
        <end position="171"/>
    </location>
</feature>
<comment type="caution">
    <text evidence="4">The sequence shown here is derived from an EMBL/GenBank/DDBJ whole genome shotgun (WGS) entry which is preliminary data.</text>
</comment>
<keyword evidence="1" id="KW-1133">Transmembrane helix</keyword>
<dbReference type="InterPro" id="IPR019251">
    <property type="entry name" value="DUF2231_TM"/>
</dbReference>
<evidence type="ECO:0000313" key="4">
    <source>
        <dbReference type="EMBL" id="OGH01716.1"/>
    </source>
</evidence>
<keyword evidence="1" id="KW-0472">Membrane</keyword>
<keyword evidence="2" id="KW-0732">Signal</keyword>
<feature type="transmembrane region" description="Helical" evidence="1">
    <location>
        <begin position="80"/>
        <end position="100"/>
    </location>
</feature>
<feature type="signal peptide" evidence="2">
    <location>
        <begin position="1"/>
        <end position="22"/>
    </location>
</feature>
<keyword evidence="1" id="KW-0812">Transmembrane</keyword>
<evidence type="ECO:0000259" key="3">
    <source>
        <dbReference type="Pfam" id="PF09990"/>
    </source>
</evidence>
<feature type="chain" id="PRO_5009524778" description="DUF2231 domain-containing protein" evidence="2">
    <location>
        <begin position="23"/>
        <end position="206"/>
    </location>
</feature>
<dbReference type="Pfam" id="PF09990">
    <property type="entry name" value="DUF2231"/>
    <property type="match status" value="1"/>
</dbReference>
<dbReference type="Proteomes" id="UP000177583">
    <property type="component" value="Unassembled WGS sequence"/>
</dbReference>
<evidence type="ECO:0000256" key="2">
    <source>
        <dbReference type="SAM" id="SignalP"/>
    </source>
</evidence>
<feature type="transmembrane region" description="Helical" evidence="1">
    <location>
        <begin position="107"/>
        <end position="130"/>
    </location>
</feature>
<evidence type="ECO:0000256" key="1">
    <source>
        <dbReference type="SAM" id="Phobius"/>
    </source>
</evidence>
<dbReference type="AlphaFoldDB" id="A0A1F6GU41"/>
<name>A0A1F6GU41_9PROT</name>
<protein>
    <recommendedName>
        <fullName evidence="3">DUF2231 domain-containing protein</fullName>
    </recommendedName>
</protein>
<gene>
    <name evidence="4" type="ORF">A2557_09070</name>
</gene>
<accession>A0A1F6GU41</accession>
<feature type="transmembrane region" description="Helical" evidence="1">
    <location>
        <begin position="178"/>
        <end position="201"/>
    </location>
</feature>
<sequence length="206" mass="21938">MVRFWLVSLLGLVLCCPPLLLAHGNEHYQTPGVESLPTGGLEAVLPSPTTAAAQSAGKEPTLDLSPLGLLQVKFDNLHPMAVHLPLVLFGVAPLALFFFIRSRQRPYGWVSFWSLAAGLVGGLVAATLVHPHIQDLSAQAKTVLERHEDFAYLSLSFGLAGLLSLGLGLALNHKNWLYFSLLAQVGAIGCVSLAGHLGAILTHVLL</sequence>
<dbReference type="EMBL" id="MFNF01000029">
    <property type="protein sequence ID" value="OGH01716.1"/>
    <property type="molecule type" value="Genomic_DNA"/>
</dbReference>
<proteinExistence type="predicted"/>
<reference evidence="4 5" key="1">
    <citation type="journal article" date="2016" name="Nat. Commun.">
        <title>Thousands of microbial genomes shed light on interconnected biogeochemical processes in an aquifer system.</title>
        <authorList>
            <person name="Anantharaman K."/>
            <person name="Brown C.T."/>
            <person name="Hug L.A."/>
            <person name="Sharon I."/>
            <person name="Castelle C.J."/>
            <person name="Probst A.J."/>
            <person name="Thomas B.C."/>
            <person name="Singh A."/>
            <person name="Wilkins M.J."/>
            <person name="Karaoz U."/>
            <person name="Brodie E.L."/>
            <person name="Williams K.H."/>
            <person name="Hubbard S.S."/>
            <person name="Banfield J.F."/>
        </authorList>
    </citation>
    <scope>NUCLEOTIDE SEQUENCE [LARGE SCALE GENOMIC DNA]</scope>
</reference>
<feature type="domain" description="DUF2231" evidence="3">
    <location>
        <begin position="76"/>
        <end position="201"/>
    </location>
</feature>
<organism evidence="4 5">
    <name type="scientific">Candidatus Lambdaproteobacteria bacterium RIFOXYD2_FULL_56_26</name>
    <dbReference type="NCBI Taxonomy" id="1817773"/>
    <lineage>
        <taxon>Bacteria</taxon>
        <taxon>Pseudomonadati</taxon>
        <taxon>Pseudomonadota</taxon>
        <taxon>Candidatus Lambdaproteobacteria</taxon>
    </lineage>
</organism>
<evidence type="ECO:0000313" key="5">
    <source>
        <dbReference type="Proteomes" id="UP000177583"/>
    </source>
</evidence>